<dbReference type="GO" id="GO:0007165">
    <property type="term" value="P:signal transduction"/>
    <property type="evidence" value="ECO:0007669"/>
    <property type="project" value="InterPro"/>
</dbReference>
<sequence>MVVLSQLSQGSSFSSSPHSHKYDIFLSFRGLDTRLSFIDHLHKALLNANITTFLDDEEIEIGLHLKPELESAIKASRASIIVLSQDYASSTWCLNELVLILEQRRTSGHIVIPIFYHVEPTNIRKQQSRFGDAMAKHKERMENETSVEEKSQLARKIEMWKQALAEVAGIKGENAKGRQETKFIEEIVTDIYQRLGLPLRSTLPLLYGMEYSIRVITSWLKDRSLHMADILTIYGLGGIGKTTLARYIHGLHCRSFNRSSFIEGVSEKCDQQVNGLLDLQKQLCNDILQTSPIQVRDVYMYTSIIENALAHQKVFIVLDDINSVEQLNALLGNKGFHRGSKIIITTKHVSLVDMYSPTDLIVQPQHKKHPLGSLDEKASLQLLSYYAFKENGPKEGFEEVSKKLMTYCEGHPLALQVMGQSLYKRDVAEWEECVEGLKEETDSRIQKALQMSFDSLPSNNDKELFKHIACFLVGKDRVFAEIVLKACGIRTHGITNLIDRCLLTIGRMNELKMHQLLQEMGRDVVRQESPDKPWKRSRLWCHEESFKVLEQNKGSGKLKGLVLDMGMLEKEEICGSFELKTDALSKMDNLMLLHLNYVQLNGSYKNFPRNLRWLCMHGFPLKSIPSDLPMENLVALDMSYCNFESFDMSCSNQQRLRKRQKLSRTCSKDKRLLRSLKVLNLSFCKQLRNLAGFSSFPALERLILANCIGLTEVCESIEQCDELVLIDLSYCNEFRKILRTIGKLKKVETLLLEGCNISEVPFEMRDMDLPEMLKDDNIGINSQTSSLAIVEVIPPIPKVFRSFMISLPCSLTCLSLKDNHLSDKSFPMDFSSLSMLKELYLDGNSIVSLPNCVRTLPRLEKLSMERCRMLRTFEHPPRTLKHLIFSTWHSLQRVVFDREMSPLTFHMSPYWSINSCYAIEGMLSVVAMVHVEEEVLHSLGWTNLELKKEQLVKTCQLKKGREIQMYYEFGIFSTTYKGMEIPTWITNRSKGSSISFIMPSSPTNYKLRGFNFCYLFTNPYHGYYFLPRIRISNITKNCTWIYDRYKYPSMPDTGCEIFLSHWMMGKNEMGDGDQVTITILENYAVGTAVGINIKECGVELVYDDGKMEEDPLGYYKSWNHIIGGDLFAFRSIAGEYILDDKRFFLPEVCV</sequence>
<evidence type="ECO:0000256" key="2">
    <source>
        <dbReference type="ARBA" id="ARBA00022614"/>
    </source>
</evidence>
<organism evidence="9 10">
    <name type="scientific">Centaurea solstitialis</name>
    <name type="common">yellow star-thistle</name>
    <dbReference type="NCBI Taxonomy" id="347529"/>
    <lineage>
        <taxon>Eukaryota</taxon>
        <taxon>Viridiplantae</taxon>
        <taxon>Streptophyta</taxon>
        <taxon>Embryophyta</taxon>
        <taxon>Tracheophyta</taxon>
        <taxon>Spermatophyta</taxon>
        <taxon>Magnoliopsida</taxon>
        <taxon>eudicotyledons</taxon>
        <taxon>Gunneridae</taxon>
        <taxon>Pentapetalae</taxon>
        <taxon>asterids</taxon>
        <taxon>campanulids</taxon>
        <taxon>Asterales</taxon>
        <taxon>Asteraceae</taxon>
        <taxon>Carduoideae</taxon>
        <taxon>Cardueae</taxon>
        <taxon>Centaureinae</taxon>
        <taxon>Centaurea</taxon>
    </lineage>
</organism>
<keyword evidence="6" id="KW-0520">NAD</keyword>
<comment type="catalytic activity">
    <reaction evidence="7">
        <text>NAD(+) + H2O = ADP-D-ribose + nicotinamide + H(+)</text>
        <dbReference type="Rhea" id="RHEA:16301"/>
        <dbReference type="ChEBI" id="CHEBI:15377"/>
        <dbReference type="ChEBI" id="CHEBI:15378"/>
        <dbReference type="ChEBI" id="CHEBI:17154"/>
        <dbReference type="ChEBI" id="CHEBI:57540"/>
        <dbReference type="ChEBI" id="CHEBI:57967"/>
        <dbReference type="EC" id="3.2.2.6"/>
    </reaction>
    <physiologicalReaction direction="left-to-right" evidence="7">
        <dbReference type="Rhea" id="RHEA:16302"/>
    </physiologicalReaction>
</comment>
<dbReference type="GO" id="GO:0061809">
    <property type="term" value="F:NAD+ nucleosidase activity, cyclic ADP-ribose generating"/>
    <property type="evidence" value="ECO:0007669"/>
    <property type="project" value="UniProtKB-EC"/>
</dbReference>
<dbReference type="Gene3D" id="3.40.50.10140">
    <property type="entry name" value="Toll/interleukin-1 receptor homology (TIR) domain"/>
    <property type="match status" value="1"/>
</dbReference>
<evidence type="ECO:0000256" key="5">
    <source>
        <dbReference type="ARBA" id="ARBA00022821"/>
    </source>
</evidence>
<dbReference type="InterPro" id="IPR036390">
    <property type="entry name" value="WH_DNA-bd_sf"/>
</dbReference>
<evidence type="ECO:0000259" key="8">
    <source>
        <dbReference type="PROSITE" id="PS50104"/>
    </source>
</evidence>
<accession>A0AA38TQV8</accession>
<dbReference type="SMART" id="SM00255">
    <property type="entry name" value="TIR"/>
    <property type="match status" value="1"/>
</dbReference>
<evidence type="ECO:0000256" key="7">
    <source>
        <dbReference type="ARBA" id="ARBA00047304"/>
    </source>
</evidence>
<dbReference type="SUPFAM" id="SSF46785">
    <property type="entry name" value="Winged helix' DNA-binding domain"/>
    <property type="match status" value="1"/>
</dbReference>
<dbReference type="InterPro" id="IPR035897">
    <property type="entry name" value="Toll_tir_struct_dom_sf"/>
</dbReference>
<proteinExistence type="predicted"/>
<dbReference type="Proteomes" id="UP001172457">
    <property type="component" value="Chromosome 3"/>
</dbReference>
<evidence type="ECO:0000313" key="9">
    <source>
        <dbReference type="EMBL" id="KAJ9558661.1"/>
    </source>
</evidence>
<dbReference type="PANTHER" id="PTHR11017:SF313">
    <property type="entry name" value="TIR DOMAIN, P-LOOP CONTAINING NUCLEOSIDE TRIPHOSPHATE HYDROLASE"/>
    <property type="match status" value="1"/>
</dbReference>
<dbReference type="Gene3D" id="3.80.10.10">
    <property type="entry name" value="Ribonuclease Inhibitor"/>
    <property type="match status" value="2"/>
</dbReference>
<keyword evidence="5" id="KW-0611">Plant defense</keyword>
<dbReference type="InterPro" id="IPR058192">
    <property type="entry name" value="WHD_ROQ1-like"/>
</dbReference>
<comment type="caution">
    <text evidence="9">The sequence shown here is derived from an EMBL/GenBank/DDBJ whole genome shotgun (WGS) entry which is preliminary data.</text>
</comment>
<dbReference type="InterPro" id="IPR045344">
    <property type="entry name" value="C-JID"/>
</dbReference>
<dbReference type="Pfam" id="PF00931">
    <property type="entry name" value="NB-ARC"/>
    <property type="match status" value="1"/>
</dbReference>
<dbReference type="FunFam" id="3.40.50.10140:FF:000007">
    <property type="entry name" value="Disease resistance protein (TIR-NBS-LRR class)"/>
    <property type="match status" value="1"/>
</dbReference>
<dbReference type="SUPFAM" id="SSF52540">
    <property type="entry name" value="P-loop containing nucleoside triphosphate hydrolases"/>
    <property type="match status" value="1"/>
</dbReference>
<dbReference type="GO" id="GO:0006952">
    <property type="term" value="P:defense response"/>
    <property type="evidence" value="ECO:0007669"/>
    <property type="project" value="UniProtKB-KW"/>
</dbReference>
<gene>
    <name evidence="9" type="ORF">OSB04_013275</name>
</gene>
<evidence type="ECO:0000256" key="1">
    <source>
        <dbReference type="ARBA" id="ARBA00011982"/>
    </source>
</evidence>
<name>A0AA38TQV8_9ASTR</name>
<dbReference type="InterPro" id="IPR027417">
    <property type="entry name" value="P-loop_NTPase"/>
</dbReference>
<dbReference type="Pfam" id="PF01582">
    <property type="entry name" value="TIR"/>
    <property type="match status" value="1"/>
</dbReference>
<dbReference type="InterPro" id="IPR044974">
    <property type="entry name" value="Disease_R_plants"/>
</dbReference>
<dbReference type="AlphaFoldDB" id="A0AA38TQV8"/>
<dbReference type="InterPro" id="IPR002182">
    <property type="entry name" value="NB-ARC"/>
</dbReference>
<feature type="domain" description="TIR" evidence="8">
    <location>
        <begin position="20"/>
        <end position="195"/>
    </location>
</feature>
<dbReference type="PANTHER" id="PTHR11017">
    <property type="entry name" value="LEUCINE-RICH REPEAT-CONTAINING PROTEIN"/>
    <property type="match status" value="1"/>
</dbReference>
<dbReference type="PRINTS" id="PR00364">
    <property type="entry name" value="DISEASERSIST"/>
</dbReference>
<dbReference type="EMBL" id="JARYMX010000003">
    <property type="protein sequence ID" value="KAJ9558661.1"/>
    <property type="molecule type" value="Genomic_DNA"/>
</dbReference>
<dbReference type="Pfam" id="PF23282">
    <property type="entry name" value="WHD_ROQ1"/>
    <property type="match status" value="1"/>
</dbReference>
<evidence type="ECO:0000256" key="4">
    <source>
        <dbReference type="ARBA" id="ARBA00022801"/>
    </source>
</evidence>
<dbReference type="GO" id="GO:0043531">
    <property type="term" value="F:ADP binding"/>
    <property type="evidence" value="ECO:0007669"/>
    <property type="project" value="InterPro"/>
</dbReference>
<keyword evidence="3" id="KW-0677">Repeat</keyword>
<dbReference type="InterPro" id="IPR000157">
    <property type="entry name" value="TIR_dom"/>
</dbReference>
<dbReference type="SUPFAM" id="SSF52058">
    <property type="entry name" value="L domain-like"/>
    <property type="match status" value="1"/>
</dbReference>
<dbReference type="InterPro" id="IPR032675">
    <property type="entry name" value="LRR_dom_sf"/>
</dbReference>
<reference evidence="9" key="1">
    <citation type="submission" date="2023-03" db="EMBL/GenBank/DDBJ databases">
        <title>Chromosome-scale reference genome and RAD-based genetic map of yellow starthistle (Centaurea solstitialis) reveal putative structural variation and QTLs associated with invader traits.</title>
        <authorList>
            <person name="Reatini B."/>
            <person name="Cang F.A."/>
            <person name="Jiang Q."/>
            <person name="Mckibben M.T.W."/>
            <person name="Barker M.S."/>
            <person name="Rieseberg L.H."/>
            <person name="Dlugosch K.M."/>
        </authorList>
    </citation>
    <scope>NUCLEOTIDE SEQUENCE</scope>
    <source>
        <strain evidence="9">CAN-66</strain>
        <tissue evidence="9">Leaf</tissue>
    </source>
</reference>
<evidence type="ECO:0000313" key="10">
    <source>
        <dbReference type="Proteomes" id="UP001172457"/>
    </source>
</evidence>
<dbReference type="InterPro" id="IPR042197">
    <property type="entry name" value="Apaf_helical"/>
</dbReference>
<dbReference type="SUPFAM" id="SSF52200">
    <property type="entry name" value="Toll/Interleukin receptor TIR domain"/>
    <property type="match status" value="1"/>
</dbReference>
<evidence type="ECO:0000256" key="6">
    <source>
        <dbReference type="ARBA" id="ARBA00023027"/>
    </source>
</evidence>
<evidence type="ECO:0000256" key="3">
    <source>
        <dbReference type="ARBA" id="ARBA00022737"/>
    </source>
</evidence>
<keyword evidence="4" id="KW-0378">Hydrolase</keyword>
<dbReference type="Pfam" id="PF20160">
    <property type="entry name" value="C-JID"/>
    <property type="match status" value="1"/>
</dbReference>
<protein>
    <recommendedName>
        <fullName evidence="1">ADP-ribosyl cyclase/cyclic ADP-ribose hydrolase</fullName>
        <ecNumber evidence="1">3.2.2.6</ecNumber>
    </recommendedName>
</protein>
<dbReference type="EC" id="3.2.2.6" evidence="1"/>
<keyword evidence="10" id="KW-1185">Reference proteome</keyword>
<dbReference type="Gene3D" id="1.10.8.430">
    <property type="entry name" value="Helical domain of apoptotic protease-activating factors"/>
    <property type="match status" value="1"/>
</dbReference>
<dbReference type="Gene3D" id="3.40.50.300">
    <property type="entry name" value="P-loop containing nucleotide triphosphate hydrolases"/>
    <property type="match status" value="1"/>
</dbReference>
<dbReference type="PROSITE" id="PS50104">
    <property type="entry name" value="TIR"/>
    <property type="match status" value="1"/>
</dbReference>
<keyword evidence="2" id="KW-0433">Leucine-rich repeat</keyword>